<sequence length="70" mass="7951">KGGYPCLLIGCDHVADTRANLGTHFLRLDHREPEYACEGCPKRYTRADGLKKHSERRSLSCRYANEKSAK</sequence>
<dbReference type="EMBL" id="ML208370">
    <property type="protein sequence ID" value="TFK67667.1"/>
    <property type="molecule type" value="Genomic_DNA"/>
</dbReference>
<dbReference type="Proteomes" id="UP000308600">
    <property type="component" value="Unassembled WGS sequence"/>
</dbReference>
<gene>
    <name evidence="1" type="ORF">BDN72DRAFT_746096</name>
</gene>
<keyword evidence="2" id="KW-1185">Reference proteome</keyword>
<reference evidence="1 2" key="1">
    <citation type="journal article" date="2019" name="Nat. Ecol. Evol.">
        <title>Megaphylogeny resolves global patterns of mushroom evolution.</title>
        <authorList>
            <person name="Varga T."/>
            <person name="Krizsan K."/>
            <person name="Foldi C."/>
            <person name="Dima B."/>
            <person name="Sanchez-Garcia M."/>
            <person name="Sanchez-Ramirez S."/>
            <person name="Szollosi G.J."/>
            <person name="Szarkandi J.G."/>
            <person name="Papp V."/>
            <person name="Albert L."/>
            <person name="Andreopoulos W."/>
            <person name="Angelini C."/>
            <person name="Antonin V."/>
            <person name="Barry K.W."/>
            <person name="Bougher N.L."/>
            <person name="Buchanan P."/>
            <person name="Buyck B."/>
            <person name="Bense V."/>
            <person name="Catcheside P."/>
            <person name="Chovatia M."/>
            <person name="Cooper J."/>
            <person name="Damon W."/>
            <person name="Desjardin D."/>
            <person name="Finy P."/>
            <person name="Geml J."/>
            <person name="Haridas S."/>
            <person name="Hughes K."/>
            <person name="Justo A."/>
            <person name="Karasinski D."/>
            <person name="Kautmanova I."/>
            <person name="Kiss B."/>
            <person name="Kocsube S."/>
            <person name="Kotiranta H."/>
            <person name="LaButti K.M."/>
            <person name="Lechner B.E."/>
            <person name="Liimatainen K."/>
            <person name="Lipzen A."/>
            <person name="Lukacs Z."/>
            <person name="Mihaltcheva S."/>
            <person name="Morgado L.N."/>
            <person name="Niskanen T."/>
            <person name="Noordeloos M.E."/>
            <person name="Ohm R.A."/>
            <person name="Ortiz-Santana B."/>
            <person name="Ovrebo C."/>
            <person name="Racz N."/>
            <person name="Riley R."/>
            <person name="Savchenko A."/>
            <person name="Shiryaev A."/>
            <person name="Soop K."/>
            <person name="Spirin V."/>
            <person name="Szebenyi C."/>
            <person name="Tomsovsky M."/>
            <person name="Tulloss R.E."/>
            <person name="Uehling J."/>
            <person name="Grigoriev I.V."/>
            <person name="Vagvolgyi C."/>
            <person name="Papp T."/>
            <person name="Martin F.M."/>
            <person name="Miettinen O."/>
            <person name="Hibbett D.S."/>
            <person name="Nagy L.G."/>
        </authorList>
    </citation>
    <scope>NUCLEOTIDE SEQUENCE [LARGE SCALE GENOMIC DNA]</scope>
    <source>
        <strain evidence="1 2">NL-1719</strain>
    </source>
</reference>
<accession>A0ACD3AQ63</accession>
<organism evidence="1 2">
    <name type="scientific">Pluteus cervinus</name>
    <dbReference type="NCBI Taxonomy" id="181527"/>
    <lineage>
        <taxon>Eukaryota</taxon>
        <taxon>Fungi</taxon>
        <taxon>Dikarya</taxon>
        <taxon>Basidiomycota</taxon>
        <taxon>Agaricomycotina</taxon>
        <taxon>Agaricomycetes</taxon>
        <taxon>Agaricomycetidae</taxon>
        <taxon>Agaricales</taxon>
        <taxon>Pluteineae</taxon>
        <taxon>Pluteaceae</taxon>
        <taxon>Pluteus</taxon>
    </lineage>
</organism>
<evidence type="ECO:0000313" key="1">
    <source>
        <dbReference type="EMBL" id="TFK67667.1"/>
    </source>
</evidence>
<protein>
    <submittedName>
        <fullName evidence="1">Uncharacterized protein</fullName>
    </submittedName>
</protein>
<proteinExistence type="predicted"/>
<evidence type="ECO:0000313" key="2">
    <source>
        <dbReference type="Proteomes" id="UP000308600"/>
    </source>
</evidence>
<feature type="non-terminal residue" evidence="1">
    <location>
        <position position="70"/>
    </location>
</feature>
<name>A0ACD3AQ63_9AGAR</name>
<feature type="non-terminal residue" evidence="1">
    <location>
        <position position="1"/>
    </location>
</feature>